<evidence type="ECO:0000259" key="9">
    <source>
        <dbReference type="PROSITE" id="PS50862"/>
    </source>
</evidence>
<dbReference type="FunFam" id="3.40.50.800:FF:000002">
    <property type="entry name" value="Glycine--tRNA ligase"/>
    <property type="match status" value="1"/>
</dbReference>
<gene>
    <name evidence="10" type="ORF">SACC_05870</name>
</gene>
<keyword evidence="7" id="KW-0030">Aminoacyl-tRNA synthetase</keyword>
<evidence type="ECO:0000256" key="5">
    <source>
        <dbReference type="ARBA" id="ARBA00022840"/>
    </source>
</evidence>
<dbReference type="PROSITE" id="PS50862">
    <property type="entry name" value="AA_TRNA_LIGASE_II"/>
    <property type="match status" value="1"/>
</dbReference>
<dbReference type="NCBIfam" id="TIGR00389">
    <property type="entry name" value="glyS_dimeric"/>
    <property type="match status" value="1"/>
</dbReference>
<dbReference type="PANTHER" id="PTHR10745:SF0">
    <property type="entry name" value="GLYCINE--TRNA LIGASE"/>
    <property type="match status" value="1"/>
</dbReference>
<dbReference type="GO" id="GO:0006426">
    <property type="term" value="P:glycyl-tRNA aminoacylation"/>
    <property type="evidence" value="ECO:0007669"/>
    <property type="project" value="InterPro"/>
</dbReference>
<dbReference type="GO" id="GO:0005737">
    <property type="term" value="C:cytoplasm"/>
    <property type="evidence" value="ECO:0007669"/>
    <property type="project" value="InterPro"/>
</dbReference>
<dbReference type="EC" id="6.1.1.14" evidence="1"/>
<name>A0AAQ4CP39_9CREN</name>
<dbReference type="InterPro" id="IPR004154">
    <property type="entry name" value="Anticodon-bd"/>
</dbReference>
<dbReference type="KEGG" id="scas:SACC_05870"/>
<dbReference type="Gene3D" id="3.40.50.800">
    <property type="entry name" value="Anticodon-binding domain"/>
    <property type="match status" value="1"/>
</dbReference>
<dbReference type="SUPFAM" id="SSF55681">
    <property type="entry name" value="Class II aaRS and biotin synthetases"/>
    <property type="match status" value="1"/>
</dbReference>
<dbReference type="SUPFAM" id="SSF52954">
    <property type="entry name" value="Class II aaRS ABD-related"/>
    <property type="match status" value="1"/>
</dbReference>
<proteinExistence type="predicted"/>
<evidence type="ECO:0000256" key="4">
    <source>
        <dbReference type="ARBA" id="ARBA00022741"/>
    </source>
</evidence>
<keyword evidence="6" id="KW-0648">Protein biosynthesis</keyword>
<evidence type="ECO:0000256" key="8">
    <source>
        <dbReference type="ARBA" id="ARBA00030057"/>
    </source>
</evidence>
<dbReference type="InterPro" id="IPR036621">
    <property type="entry name" value="Anticodon-bd_dom_sf"/>
</dbReference>
<dbReference type="InterPro" id="IPR045864">
    <property type="entry name" value="aa-tRNA-synth_II/BPL/LPL"/>
</dbReference>
<reference evidence="10 11" key="1">
    <citation type="journal article" date="2022" name="Microbiol. Resour. Announc.">
        <title>Complete Genome Sequence of the Hyperthermophilic and Acidophilic Archaeon Saccharolobus caldissimus Strain HS-3T.</title>
        <authorList>
            <person name="Sakai H.D."/>
            <person name="Kurosawa N."/>
        </authorList>
    </citation>
    <scope>NUCLEOTIDE SEQUENCE [LARGE SCALE GENOMIC DNA]</scope>
    <source>
        <strain evidence="10 11">JCM32116</strain>
    </source>
</reference>
<dbReference type="GeneID" id="68865320"/>
<evidence type="ECO:0000313" key="10">
    <source>
        <dbReference type="EMBL" id="BDB97570.1"/>
    </source>
</evidence>
<organism evidence="10 11">
    <name type="scientific">Saccharolobus caldissimus</name>
    <dbReference type="NCBI Taxonomy" id="1702097"/>
    <lineage>
        <taxon>Archaea</taxon>
        <taxon>Thermoproteota</taxon>
        <taxon>Thermoprotei</taxon>
        <taxon>Sulfolobales</taxon>
        <taxon>Sulfolobaceae</taxon>
        <taxon>Saccharolobus</taxon>
    </lineage>
</organism>
<keyword evidence="2" id="KW-0963">Cytoplasm</keyword>
<dbReference type="GO" id="GO:0044281">
    <property type="term" value="P:small molecule metabolic process"/>
    <property type="evidence" value="ECO:0007669"/>
    <property type="project" value="UniProtKB-ARBA"/>
</dbReference>
<dbReference type="RefSeq" id="WP_229571558.1">
    <property type="nucleotide sequence ID" value="NZ_AP025226.1"/>
</dbReference>
<keyword evidence="4" id="KW-0547">Nucleotide-binding</keyword>
<evidence type="ECO:0000313" key="11">
    <source>
        <dbReference type="Proteomes" id="UP001319921"/>
    </source>
</evidence>
<dbReference type="PRINTS" id="PR01043">
    <property type="entry name" value="TRNASYNTHGLY"/>
</dbReference>
<sequence length="573" mass="66395">MSEVLSKVLDLAKRRGIFWPSYEIYGGVAGFYDIGPIGTKIKNKIVELWRKYFIKDNSDFVVEIETPIIGPSKVFEASGHVESFTDPIVECNSCKRIYRADHLIEDILKKSVEGLKPEELTRIIKENNIRCPSCGGELGEVRLFNLLFSTNIGPYTGNLGYLRPETAQGMFTAFKRVYEVSRQKLPIGIAQVGRVARNEISPRQGLIRMREFTIMEIEFFIDPEDKDDIPLFKFSDYKLNILTAEDKLKNGKPREFKVDEIVKERIVIHPWMAYWMAVAAKFVRALGIDNFYFEEKLPHERAHYSKQTFDQIVIIGDIRVEISGHAYRGDYDLSRHMQYSGQDQTIFRKYSEPKIVKKKTLVINNTKLRDKELRKKIMELINNKKIEEIETMIKANLTIDNQPLSEFVSIIEREEKVHGEHIIPHVIEPSFGVERALFLTILNAYREKEGRTILSLPKYLSPYDVAVFPLLEREELIKKAREIRDSLSVKYDVLYDEVGSIGRRYARADEIGVPFAITVDPQSLLDNTVTIRDRDSWRQIRVNIDSIDVTLEKLFRGEDLNKIGIEVKNEDEQ</sequence>
<dbReference type="GO" id="GO:0004820">
    <property type="term" value="F:glycine-tRNA ligase activity"/>
    <property type="evidence" value="ECO:0007669"/>
    <property type="project" value="UniProtKB-EC"/>
</dbReference>
<dbReference type="Pfam" id="PF00587">
    <property type="entry name" value="tRNA-synt_2b"/>
    <property type="match status" value="1"/>
</dbReference>
<evidence type="ECO:0000256" key="2">
    <source>
        <dbReference type="ARBA" id="ARBA00022490"/>
    </source>
</evidence>
<dbReference type="EMBL" id="AP025226">
    <property type="protein sequence ID" value="BDB97570.1"/>
    <property type="molecule type" value="Genomic_DNA"/>
</dbReference>
<dbReference type="Gene3D" id="3.30.930.10">
    <property type="entry name" value="Bira Bifunctional Protein, Domain 2"/>
    <property type="match status" value="1"/>
</dbReference>
<feature type="domain" description="Aminoacyl-transfer RNA synthetases class-II family profile" evidence="9">
    <location>
        <begin position="7"/>
        <end position="462"/>
    </location>
</feature>
<dbReference type="Pfam" id="PF03129">
    <property type="entry name" value="HGTP_anticodon"/>
    <property type="match status" value="1"/>
</dbReference>
<dbReference type="InterPro" id="IPR027031">
    <property type="entry name" value="Gly-tRNA_synthase/POLG2"/>
</dbReference>
<dbReference type="AlphaFoldDB" id="A0AAQ4CP39"/>
<dbReference type="Gene3D" id="3.30.40.230">
    <property type="match status" value="1"/>
</dbReference>
<accession>A0AAQ4CP39</accession>
<dbReference type="FunFam" id="3.30.40.230:FF:000005">
    <property type="entry name" value="Glycine--tRNA ligase"/>
    <property type="match status" value="1"/>
</dbReference>
<keyword evidence="11" id="KW-1185">Reference proteome</keyword>
<evidence type="ECO:0000256" key="7">
    <source>
        <dbReference type="ARBA" id="ARBA00023146"/>
    </source>
</evidence>
<dbReference type="GO" id="GO:0005524">
    <property type="term" value="F:ATP binding"/>
    <property type="evidence" value="ECO:0007669"/>
    <property type="project" value="UniProtKB-KW"/>
</dbReference>
<evidence type="ECO:0000256" key="3">
    <source>
        <dbReference type="ARBA" id="ARBA00022598"/>
    </source>
</evidence>
<dbReference type="InterPro" id="IPR002314">
    <property type="entry name" value="aa-tRNA-synt_IIb"/>
</dbReference>
<dbReference type="InterPro" id="IPR002315">
    <property type="entry name" value="tRNA-synt_gly"/>
</dbReference>
<keyword evidence="3 10" id="KW-0436">Ligase</keyword>
<dbReference type="InterPro" id="IPR006195">
    <property type="entry name" value="aa-tRNA-synth_II"/>
</dbReference>
<dbReference type="PANTHER" id="PTHR10745">
    <property type="entry name" value="GLYCYL-TRNA SYNTHETASE/DNA POLYMERASE SUBUNIT GAMMA-2"/>
    <property type="match status" value="1"/>
</dbReference>
<keyword evidence="5" id="KW-0067">ATP-binding</keyword>
<evidence type="ECO:0000256" key="6">
    <source>
        <dbReference type="ARBA" id="ARBA00022917"/>
    </source>
</evidence>
<protein>
    <recommendedName>
        <fullName evidence="1">glycine--tRNA ligase</fullName>
        <ecNumber evidence="1">6.1.1.14</ecNumber>
    </recommendedName>
    <alternativeName>
        <fullName evidence="8">Diadenosine tetraphosphate synthetase</fullName>
    </alternativeName>
</protein>
<dbReference type="Proteomes" id="UP001319921">
    <property type="component" value="Chromosome"/>
</dbReference>
<evidence type="ECO:0000256" key="1">
    <source>
        <dbReference type="ARBA" id="ARBA00012829"/>
    </source>
</evidence>
<dbReference type="NCBIfam" id="NF003211">
    <property type="entry name" value="PRK04173.1"/>
    <property type="match status" value="1"/>
</dbReference>